<dbReference type="PROSITE" id="PS51845">
    <property type="entry name" value="PDEASE_I_2"/>
    <property type="match status" value="1"/>
</dbReference>
<evidence type="ECO:0000256" key="1">
    <source>
        <dbReference type="RuleBase" id="RU363067"/>
    </source>
</evidence>
<evidence type="ECO:0000259" key="2">
    <source>
        <dbReference type="PROSITE" id="PS51845"/>
    </source>
</evidence>
<dbReference type="GO" id="GO:0007165">
    <property type="term" value="P:signal transduction"/>
    <property type="evidence" value="ECO:0007669"/>
    <property type="project" value="InterPro"/>
</dbReference>
<dbReference type="Proteomes" id="UP000694255">
    <property type="component" value="Unassembled WGS sequence"/>
</dbReference>
<keyword evidence="1" id="KW-0479">Metal-binding</keyword>
<dbReference type="InterPro" id="IPR002073">
    <property type="entry name" value="PDEase_catalytic_dom"/>
</dbReference>
<keyword evidence="1" id="KW-0378">Hydrolase</keyword>
<sequence length="595" mass="67650">MVEVLSLVSHPSRIPNTKSRKFFQKFRDLVHYLIQKANAETDSNHPIVIIISQEDNRSTSSLDLLLFNEKLLLLRYYFGHLNLIVCNESVTSKHLEAPIEQVTHLITNRISRVETWTGTGPNPINDKYNTTTTVHNAHSHHDNHQNSNNIHPHNNSNSIGFVPPKVSGIIPTMTYILSNNCTKAGSTFNTLTHFKDLILDEINMIELLSNHDPSHLSQLCHAVGNWAFPAHELTNDDLVYCAYLMIHYALQQIDPNQYPGLKFLNKNELLGMIFMVRDTYKNGNPFHNFRHAVDVLQACFHFLVRLGCLPKFKYLTTDPEVEIEEQEPTDGSVEDLQTELVVAENINGSDDDKKEPCLNPLQTLGLLIAALGHDVGHPGVTNLFMIKNGAPVSLIFNDRSVLESYHSSVFINKILRVNWPSLLTTKTDEESGLTIRELIISSILATDMGEHFEYIHRLKNLTTHHDESINYSSKVKLIASLLIKCADISNVTRPLRVSAQWALVLAREFDEVALLDSKLNEGKEIDFNSEISYNHVAHDLNDILKINPCLHKGQIFFINTFAENLFNNIAELLPELRYTCDIIKENKEFWLARNN</sequence>
<dbReference type="GO" id="GO:0046872">
    <property type="term" value="F:metal ion binding"/>
    <property type="evidence" value="ECO:0007669"/>
    <property type="project" value="UniProtKB-KW"/>
</dbReference>
<comment type="similarity">
    <text evidence="1">Belongs to the cyclic nucleotide phosphodiesterase family.</text>
</comment>
<dbReference type="EC" id="3.1.4.-" evidence="1"/>
<reference evidence="3 4" key="1">
    <citation type="journal article" date="2021" name="DNA Res.">
        <title>Genome analysis of Candida subhashii reveals its hybrid nature and dual mitochondrial genome conformations.</title>
        <authorList>
            <person name="Mixao V."/>
            <person name="Hegedusova E."/>
            <person name="Saus E."/>
            <person name="Pryszcz L.P."/>
            <person name="Cillingova A."/>
            <person name="Nosek J."/>
            <person name="Gabaldon T."/>
        </authorList>
    </citation>
    <scope>NUCLEOTIDE SEQUENCE [LARGE SCALE GENOMIC DNA]</scope>
    <source>
        <strain evidence="3 4">CBS 10753</strain>
    </source>
</reference>
<accession>A0A8J5UQ97</accession>
<dbReference type="PANTHER" id="PTHR11347">
    <property type="entry name" value="CYCLIC NUCLEOTIDE PHOSPHODIESTERASE"/>
    <property type="match status" value="1"/>
</dbReference>
<protein>
    <recommendedName>
        <fullName evidence="1">Phosphodiesterase</fullName>
        <ecNumber evidence="1">3.1.4.-</ecNumber>
    </recommendedName>
</protein>
<comment type="cofactor">
    <cofactor evidence="1">
        <name>a divalent metal cation</name>
        <dbReference type="ChEBI" id="CHEBI:60240"/>
    </cofactor>
    <text evidence="1">Binds 2 divalent metal cations per subunit. Site 1 may preferentially bind zinc ions, while site 2 has a preference for magnesium and/or manganese ions.</text>
</comment>
<name>A0A8J5UQ97_9ASCO</name>
<dbReference type="InterPro" id="IPR023174">
    <property type="entry name" value="PDEase_CS"/>
</dbReference>
<evidence type="ECO:0000313" key="3">
    <source>
        <dbReference type="EMBL" id="KAG7664621.1"/>
    </source>
</evidence>
<organism evidence="3 4">
    <name type="scientific">[Candida] subhashii</name>
    <dbReference type="NCBI Taxonomy" id="561895"/>
    <lineage>
        <taxon>Eukaryota</taxon>
        <taxon>Fungi</taxon>
        <taxon>Dikarya</taxon>
        <taxon>Ascomycota</taxon>
        <taxon>Saccharomycotina</taxon>
        <taxon>Pichiomycetes</taxon>
        <taxon>Debaryomycetaceae</taxon>
        <taxon>Spathaspora</taxon>
    </lineage>
</organism>
<evidence type="ECO:0000313" key="4">
    <source>
        <dbReference type="Proteomes" id="UP000694255"/>
    </source>
</evidence>
<proteinExistence type="inferred from homology"/>
<dbReference type="Pfam" id="PF00233">
    <property type="entry name" value="PDEase_I"/>
    <property type="match status" value="1"/>
</dbReference>
<dbReference type="PROSITE" id="PS00126">
    <property type="entry name" value="PDEASE_I_1"/>
    <property type="match status" value="1"/>
</dbReference>
<comment type="caution">
    <text evidence="3">The sequence shown here is derived from an EMBL/GenBank/DDBJ whole genome shotgun (WGS) entry which is preliminary data.</text>
</comment>
<dbReference type="GeneID" id="73468647"/>
<dbReference type="SMART" id="SM00471">
    <property type="entry name" value="HDc"/>
    <property type="match status" value="1"/>
</dbReference>
<dbReference type="EMBL" id="JAGSYN010000069">
    <property type="protein sequence ID" value="KAG7664621.1"/>
    <property type="molecule type" value="Genomic_DNA"/>
</dbReference>
<dbReference type="CDD" id="cd00077">
    <property type="entry name" value="HDc"/>
    <property type="match status" value="1"/>
</dbReference>
<gene>
    <name evidence="3" type="ORF">J8A68_001846</name>
</gene>
<dbReference type="GO" id="GO:0004114">
    <property type="term" value="F:3',5'-cyclic-nucleotide phosphodiesterase activity"/>
    <property type="evidence" value="ECO:0007669"/>
    <property type="project" value="InterPro"/>
</dbReference>
<dbReference type="AlphaFoldDB" id="A0A8J5UQ97"/>
<feature type="domain" description="PDEase" evidence="2">
    <location>
        <begin position="208"/>
        <end position="595"/>
    </location>
</feature>
<dbReference type="OrthoDB" id="546632at2759"/>
<dbReference type="RefSeq" id="XP_049264853.1">
    <property type="nucleotide sequence ID" value="XM_049405533.1"/>
</dbReference>
<keyword evidence="4" id="KW-1185">Reference proteome</keyword>
<dbReference type="InterPro" id="IPR003607">
    <property type="entry name" value="HD/PDEase_dom"/>
</dbReference>